<dbReference type="InterPro" id="IPR011060">
    <property type="entry name" value="RibuloseP-bd_barrel"/>
</dbReference>
<evidence type="ECO:0000256" key="4">
    <source>
        <dbReference type="ARBA" id="ARBA00022605"/>
    </source>
</evidence>
<evidence type="ECO:0000256" key="6">
    <source>
        <dbReference type="ARBA" id="ARBA00022822"/>
    </source>
</evidence>
<dbReference type="InterPro" id="IPR013798">
    <property type="entry name" value="Indole-3-glycerol_P_synth_dom"/>
</dbReference>
<comment type="caution">
    <text evidence="10">The sequence shown here is derived from an EMBL/GenBank/DDBJ whole genome shotgun (WGS) entry which is preliminary data.</text>
</comment>
<keyword evidence="6" id="KW-0822">Tryptophan biosynthesis</keyword>
<dbReference type="CDD" id="cd00331">
    <property type="entry name" value="IGPS"/>
    <property type="match status" value="1"/>
</dbReference>
<evidence type="ECO:0000313" key="11">
    <source>
        <dbReference type="Proteomes" id="UP000318080"/>
    </source>
</evidence>
<dbReference type="Proteomes" id="UP000318080">
    <property type="component" value="Unassembled WGS sequence"/>
</dbReference>
<dbReference type="GO" id="GO:0004640">
    <property type="term" value="F:phosphoribosylanthranilate isomerase activity"/>
    <property type="evidence" value="ECO:0007669"/>
    <property type="project" value="TreeGrafter"/>
</dbReference>
<dbReference type="GO" id="GO:0004425">
    <property type="term" value="F:indole-3-glycerol-phosphate synthase activity"/>
    <property type="evidence" value="ECO:0007669"/>
    <property type="project" value="UniProtKB-EC"/>
</dbReference>
<evidence type="ECO:0000256" key="3">
    <source>
        <dbReference type="ARBA" id="ARBA00012362"/>
    </source>
</evidence>
<dbReference type="InterPro" id="IPR013785">
    <property type="entry name" value="Aldolase_TIM"/>
</dbReference>
<evidence type="ECO:0000256" key="7">
    <source>
        <dbReference type="ARBA" id="ARBA00023141"/>
    </source>
</evidence>
<dbReference type="STRING" id="1686286.GCA_900092335_02217"/>
<protein>
    <recommendedName>
        <fullName evidence="3">indole-3-glycerol-phosphate synthase</fullName>
        <ecNumber evidence="3">4.1.1.48</ecNumber>
    </recommendedName>
</protein>
<dbReference type="InterPro" id="IPR045186">
    <property type="entry name" value="Indole-3-glycerol_P_synth"/>
</dbReference>
<proteinExistence type="predicted"/>
<accession>A0A540RAK0</accession>
<evidence type="ECO:0000256" key="1">
    <source>
        <dbReference type="ARBA" id="ARBA00001633"/>
    </source>
</evidence>
<name>A0A540RAK0_9CORY</name>
<evidence type="ECO:0000259" key="9">
    <source>
        <dbReference type="Pfam" id="PF00218"/>
    </source>
</evidence>
<comment type="catalytic activity">
    <reaction evidence="1">
        <text>1-(2-carboxyphenylamino)-1-deoxy-D-ribulose 5-phosphate + H(+) = (1S,2R)-1-C-(indol-3-yl)glycerol 3-phosphate + CO2 + H2O</text>
        <dbReference type="Rhea" id="RHEA:23476"/>
        <dbReference type="ChEBI" id="CHEBI:15377"/>
        <dbReference type="ChEBI" id="CHEBI:15378"/>
        <dbReference type="ChEBI" id="CHEBI:16526"/>
        <dbReference type="ChEBI" id="CHEBI:58613"/>
        <dbReference type="ChEBI" id="CHEBI:58866"/>
        <dbReference type="EC" id="4.1.1.48"/>
    </reaction>
</comment>
<dbReference type="EC" id="4.1.1.48" evidence="3"/>
<evidence type="ECO:0000256" key="5">
    <source>
        <dbReference type="ARBA" id="ARBA00022793"/>
    </source>
</evidence>
<sequence>MVVDQLVAAVRKDVDAREAQVSFRDIKARSRAMDTPRDAKAAFLAPGCSIITELKRAVPYRGEIMHLETPEAMAHLAHNLESVGVRLLAVQTERHRFHGSLADMCHVRDATTVPMICRDIIIDPYQIHEARCYGADVVPLQVELLEQPHLESLLDRIESLGMCALAEVRSPEEADRALEAGASLIGINAWTLASDELYREAFATIVPGLPESVVRVAVGGVENSRNLFDYASHGADAVVVGESIMAATDPLGLARRLVATGQHPACPSRKG</sequence>
<reference evidence="10 11" key="1">
    <citation type="submission" date="2019-06" db="EMBL/GenBank/DDBJ databases">
        <title>Draft genome of C. phoceense Strain 272.</title>
        <authorList>
            <person name="Pacheco L.G.C."/>
            <person name="Barberis C.M."/>
            <person name="Almuzara M.N."/>
            <person name="Traglia G.M."/>
            <person name="Santos C.S."/>
            <person name="Rocha D.J.P.G."/>
            <person name="Aguiar E.R.G.R."/>
            <person name="Vay C.A."/>
        </authorList>
    </citation>
    <scope>NUCLEOTIDE SEQUENCE [LARGE SCALE GENOMIC DNA]</scope>
    <source>
        <strain evidence="10 11">272</strain>
    </source>
</reference>
<dbReference type="PANTHER" id="PTHR22854">
    <property type="entry name" value="TRYPTOPHAN BIOSYNTHESIS PROTEIN"/>
    <property type="match status" value="1"/>
</dbReference>
<keyword evidence="11" id="KW-1185">Reference proteome</keyword>
<evidence type="ECO:0000256" key="2">
    <source>
        <dbReference type="ARBA" id="ARBA00004696"/>
    </source>
</evidence>
<dbReference type="SUPFAM" id="SSF51366">
    <property type="entry name" value="Ribulose-phoshate binding barrel"/>
    <property type="match status" value="1"/>
</dbReference>
<dbReference type="PANTHER" id="PTHR22854:SF2">
    <property type="entry name" value="INDOLE-3-GLYCEROL-PHOSPHATE SYNTHASE"/>
    <property type="match status" value="1"/>
</dbReference>
<keyword evidence="4" id="KW-0028">Amino-acid biosynthesis</keyword>
<evidence type="ECO:0000313" key="10">
    <source>
        <dbReference type="EMBL" id="TQE44752.1"/>
    </source>
</evidence>
<gene>
    <name evidence="10" type="ORF">EJK80_00650</name>
</gene>
<dbReference type="GO" id="GO:0000162">
    <property type="term" value="P:L-tryptophan biosynthetic process"/>
    <property type="evidence" value="ECO:0007669"/>
    <property type="project" value="UniProtKB-UniPathway"/>
</dbReference>
<comment type="pathway">
    <text evidence="2">Amino-acid biosynthesis; L-tryptophan biosynthesis; L-tryptophan from chorismate: step 4/5.</text>
</comment>
<dbReference type="UniPathway" id="UPA00035">
    <property type="reaction ID" value="UER00043"/>
</dbReference>
<evidence type="ECO:0000256" key="8">
    <source>
        <dbReference type="ARBA" id="ARBA00023239"/>
    </source>
</evidence>
<keyword evidence="5" id="KW-0210">Decarboxylase</keyword>
<keyword evidence="8" id="KW-0456">Lyase</keyword>
<dbReference type="Gene3D" id="3.20.20.70">
    <property type="entry name" value="Aldolase class I"/>
    <property type="match status" value="1"/>
</dbReference>
<dbReference type="Pfam" id="PF00218">
    <property type="entry name" value="IGPS"/>
    <property type="match status" value="1"/>
</dbReference>
<keyword evidence="7" id="KW-0057">Aromatic amino acid biosynthesis</keyword>
<organism evidence="10 11">
    <name type="scientific">Corynebacterium phoceense</name>
    <dbReference type="NCBI Taxonomy" id="1686286"/>
    <lineage>
        <taxon>Bacteria</taxon>
        <taxon>Bacillati</taxon>
        <taxon>Actinomycetota</taxon>
        <taxon>Actinomycetes</taxon>
        <taxon>Mycobacteriales</taxon>
        <taxon>Corynebacteriaceae</taxon>
        <taxon>Corynebacterium</taxon>
    </lineage>
</organism>
<dbReference type="AlphaFoldDB" id="A0A540RAK0"/>
<feature type="domain" description="Indole-3-glycerol phosphate synthase" evidence="9">
    <location>
        <begin position="4"/>
        <end position="250"/>
    </location>
</feature>
<dbReference type="EMBL" id="VHIR01000001">
    <property type="protein sequence ID" value="TQE44752.1"/>
    <property type="molecule type" value="Genomic_DNA"/>
</dbReference>